<evidence type="ECO:0000313" key="3">
    <source>
        <dbReference type="Proteomes" id="UP000270678"/>
    </source>
</evidence>
<keyword evidence="1" id="KW-0812">Transmembrane</keyword>
<dbReference type="RefSeq" id="WP_127002861.1">
    <property type="nucleotide sequence ID" value="NZ_CP034346.1"/>
</dbReference>
<gene>
    <name evidence="2" type="ORF">EI981_25060</name>
</gene>
<protein>
    <submittedName>
        <fullName evidence="2">Stage II sporulation protein M</fullName>
    </submittedName>
</protein>
<keyword evidence="1" id="KW-0472">Membrane</keyword>
<dbReference type="PANTHER" id="PTHR35337:SF1">
    <property type="entry name" value="SLR1478 PROTEIN"/>
    <property type="match status" value="1"/>
</dbReference>
<dbReference type="AlphaFoldDB" id="A0A3S9V4L1"/>
<evidence type="ECO:0000256" key="1">
    <source>
        <dbReference type="SAM" id="Phobius"/>
    </source>
</evidence>
<dbReference type="InterPro" id="IPR002798">
    <property type="entry name" value="SpoIIM-like"/>
</dbReference>
<feature type="transmembrane region" description="Helical" evidence="1">
    <location>
        <begin position="127"/>
        <end position="152"/>
    </location>
</feature>
<dbReference type="Proteomes" id="UP000270678">
    <property type="component" value="Chromosome"/>
</dbReference>
<dbReference type="PANTHER" id="PTHR35337">
    <property type="entry name" value="SLR1478 PROTEIN"/>
    <property type="match status" value="1"/>
</dbReference>
<feature type="transmembrane region" description="Helical" evidence="1">
    <location>
        <begin position="84"/>
        <end position="107"/>
    </location>
</feature>
<dbReference type="OrthoDB" id="161024at2"/>
<accession>A0A3S9V4L1</accession>
<dbReference type="EMBL" id="CP034346">
    <property type="protein sequence ID" value="AZS17365.1"/>
    <property type="molecule type" value="Genomic_DNA"/>
</dbReference>
<proteinExistence type="predicted"/>
<keyword evidence="1" id="KW-1133">Transmembrane helix</keyword>
<organism evidence="2 3">
    <name type="scientific">Paenibacillus lutimineralis</name>
    <dbReference type="NCBI Taxonomy" id="2707005"/>
    <lineage>
        <taxon>Bacteria</taxon>
        <taxon>Bacillati</taxon>
        <taxon>Bacillota</taxon>
        <taxon>Bacilli</taxon>
        <taxon>Bacillales</taxon>
        <taxon>Paenibacillaceae</taxon>
        <taxon>Paenibacillus</taxon>
    </lineage>
</organism>
<keyword evidence="3" id="KW-1185">Reference proteome</keyword>
<evidence type="ECO:0000313" key="2">
    <source>
        <dbReference type="EMBL" id="AZS17365.1"/>
    </source>
</evidence>
<dbReference type="KEGG" id="plut:EI981_25060"/>
<name>A0A3S9V4L1_9BACL</name>
<dbReference type="Pfam" id="PF01944">
    <property type="entry name" value="SpoIIM"/>
    <property type="match status" value="1"/>
</dbReference>
<reference evidence="3" key="1">
    <citation type="submission" date="2018-12" db="EMBL/GenBank/DDBJ databases">
        <title>Complete genome sequence of Paenibacillus sp. MBLB1234.</title>
        <authorList>
            <person name="Nam Y.-D."/>
            <person name="Kang J."/>
            <person name="Chung W.-H."/>
            <person name="Park Y.S."/>
        </authorList>
    </citation>
    <scope>NUCLEOTIDE SEQUENCE [LARGE SCALE GENOMIC DNA]</scope>
    <source>
        <strain evidence="3">MBLB1234</strain>
    </source>
</reference>
<sequence length="204" mass="22871">MLSFRLFMRDLRKYKKSLWVSIAFFAVGILMGVVETERITSLVMPDIETLRNYSEQLSQSAVPELSFFKFIFLNNVIKSLGVIILGALFGILPAVFLLMNGLVLGFLVTTSAQHGANLFDLIVKGLLPHGIIEIPAIIMAAAFGIQFGYYVLKGLGELGARDRSERTIKWREFFNSLIRAAFWTVVLLLIAAVVESTLTFYLVR</sequence>
<feature type="transmembrane region" description="Helical" evidence="1">
    <location>
        <begin position="173"/>
        <end position="194"/>
    </location>
</feature>